<dbReference type="EMBL" id="CP120630">
    <property type="protein sequence ID" value="WEW60651.1"/>
    <property type="molecule type" value="Genomic_DNA"/>
</dbReference>
<dbReference type="SUPFAM" id="SSF52540">
    <property type="entry name" value="P-loop containing nucleoside triphosphate hydrolases"/>
    <property type="match status" value="1"/>
</dbReference>
<dbReference type="PANTHER" id="PTHR46434">
    <property type="entry name" value="GENETIC INTERACTOR OF PROHIBITINS 3, MITOCHONDRIAL"/>
    <property type="match status" value="1"/>
</dbReference>
<dbReference type="InterPro" id="IPR027417">
    <property type="entry name" value="P-loop_NTPase"/>
</dbReference>
<dbReference type="InterPro" id="IPR050896">
    <property type="entry name" value="Mito_lipid_metab_GTPase"/>
</dbReference>
<sequence>MIAANSRSLGLRFLRCSSICAAVSKYDHGQLPRWLLSARTSHAKPRKVRTLHTSKPFLSTLTDNASSSPKYDPALLPVSCPGCGALTQWVDSEQAGYYTTTRKAVKAYIREALQDRSAKETENELSVGSGEAGVDKELGVTANGQQSKLADPQEALPIPYPPVSYIRDIMQESPWDTNHVYHILDAADFPLSLLPNIHRVLSLQSQRSTNRRAKTVKFQAGKRQADVHFIITRSDLLGGLKEHVDSMMAYMIQVLRDALGPNGEGVRLGNVHMVSAYRGWWTKEIKEKIWQEGGGVWMVGKTNVGKSNLISAVFPKSPRDARKLRDNSDANQAFPAPGPTGLTGHGLLPPAQKQYDFPILPVVSPCAGTTASPIRIPFGHKRGEVIDLPGLFRAGLPEYVQDKHKLDLIMTKRPKPERLTIKPGQSLVLGGLIRITPVDGQDVILATPFVALEPHITSTTKAVEMLSGQRTAPYTIIAEKGAEASITSAGIVELKYDVTKTYGRRLGQSSHREDKDRPPLWLIMSVDVLIEGCGWVELMAQVRTKNRAEDEFPKVEIFSPDGRCVGSRRPMKAYWFIHEKRRMGAKKAGRRRSYR</sequence>
<gene>
    <name evidence="2" type="primary">GEP3</name>
    <name evidence="2" type="ORF">PRK78_006138</name>
</gene>
<reference evidence="2" key="1">
    <citation type="submission" date="2023-03" db="EMBL/GenBank/DDBJ databases">
        <title>Emydomyces testavorans Genome Sequence.</title>
        <authorList>
            <person name="Hoyer L."/>
        </authorList>
    </citation>
    <scope>NUCLEOTIDE SEQUENCE</scope>
    <source>
        <strain evidence="2">16-2883</strain>
    </source>
</reference>
<evidence type="ECO:0000256" key="1">
    <source>
        <dbReference type="SAM" id="MobiDB-lite"/>
    </source>
</evidence>
<evidence type="ECO:0000313" key="2">
    <source>
        <dbReference type="EMBL" id="WEW60651.1"/>
    </source>
</evidence>
<dbReference type="Proteomes" id="UP001219355">
    <property type="component" value="Chromosome 4"/>
</dbReference>
<feature type="region of interest" description="Disordered" evidence="1">
    <location>
        <begin position="320"/>
        <end position="342"/>
    </location>
</feature>
<evidence type="ECO:0000313" key="3">
    <source>
        <dbReference type="Proteomes" id="UP001219355"/>
    </source>
</evidence>
<proteinExistence type="predicted"/>
<keyword evidence="3" id="KW-1185">Reference proteome</keyword>
<dbReference type="AlphaFoldDB" id="A0AAF0DNK9"/>
<organism evidence="2 3">
    <name type="scientific">Emydomyces testavorans</name>
    <dbReference type="NCBI Taxonomy" id="2070801"/>
    <lineage>
        <taxon>Eukaryota</taxon>
        <taxon>Fungi</taxon>
        <taxon>Dikarya</taxon>
        <taxon>Ascomycota</taxon>
        <taxon>Pezizomycotina</taxon>
        <taxon>Eurotiomycetes</taxon>
        <taxon>Eurotiomycetidae</taxon>
        <taxon>Onygenales</taxon>
        <taxon>Nannizziopsiaceae</taxon>
        <taxon>Emydomyces</taxon>
    </lineage>
</organism>
<dbReference type="Gene3D" id="3.40.50.300">
    <property type="entry name" value="P-loop containing nucleotide triphosphate hydrolases"/>
    <property type="match status" value="1"/>
</dbReference>
<accession>A0AAF0DNK9</accession>
<name>A0AAF0DNK9_9EURO</name>
<protein>
    <submittedName>
        <fullName evidence="2">Mitochondrial ribosome small subunit biogenesis protein</fullName>
    </submittedName>
</protein>
<dbReference type="GO" id="GO:0005739">
    <property type="term" value="C:mitochondrion"/>
    <property type="evidence" value="ECO:0007669"/>
    <property type="project" value="TreeGrafter"/>
</dbReference>
<dbReference type="PANTHER" id="PTHR46434:SF1">
    <property type="entry name" value="GENETIC INTERACTOR OF PROHIBITINS 3, MITOCHONDRIAL"/>
    <property type="match status" value="1"/>
</dbReference>